<keyword evidence="3" id="KW-1185">Reference proteome</keyword>
<dbReference type="Proteomes" id="UP001332243">
    <property type="component" value="Unassembled WGS sequence"/>
</dbReference>
<sequence length="111" mass="12593">MHILDAEIAEDRQLRGLAGSAMILHCRMGILAWNRAATALLIDLGTLPPRERDYIRLTFLDEDSRNLLVDWPVTARECVAVLRREAGQHRADRDLNDLVTELDARSAEFRG</sequence>
<feature type="domain" description="MmyB-like transcription regulator ligand binding" evidence="1">
    <location>
        <begin position="20"/>
        <end position="110"/>
    </location>
</feature>
<gene>
    <name evidence="2" type="ORF">V1633_22525</name>
</gene>
<accession>A0ABU7RXL1</accession>
<proteinExistence type="predicted"/>
<evidence type="ECO:0000313" key="3">
    <source>
        <dbReference type="Proteomes" id="UP001332243"/>
    </source>
</evidence>
<dbReference type="EMBL" id="JAZGQK010000019">
    <property type="protein sequence ID" value="MEE6261262.1"/>
    <property type="molecule type" value="Genomic_DNA"/>
</dbReference>
<reference evidence="2 3" key="1">
    <citation type="submission" date="2024-01" db="EMBL/GenBank/DDBJ databases">
        <title>Genome insights into Plantactinospora sonchi sp. nov.</title>
        <authorList>
            <person name="Wang L."/>
        </authorList>
    </citation>
    <scope>NUCLEOTIDE SEQUENCE [LARGE SCALE GENOMIC DNA]</scope>
    <source>
        <strain evidence="2 3">NEAU-QY2</strain>
    </source>
</reference>
<protein>
    <recommendedName>
        <fullName evidence="1">MmyB-like transcription regulator ligand binding domain-containing protein</fullName>
    </recommendedName>
</protein>
<dbReference type="Pfam" id="PF17765">
    <property type="entry name" value="MLTR_LBD"/>
    <property type="match status" value="1"/>
</dbReference>
<evidence type="ECO:0000313" key="2">
    <source>
        <dbReference type="EMBL" id="MEE6261262.1"/>
    </source>
</evidence>
<evidence type="ECO:0000259" key="1">
    <source>
        <dbReference type="Pfam" id="PF17765"/>
    </source>
</evidence>
<name>A0ABU7RXL1_9ACTN</name>
<dbReference type="Gene3D" id="3.30.450.180">
    <property type="match status" value="1"/>
</dbReference>
<organism evidence="2 3">
    <name type="scientific">Plantactinospora sonchi</name>
    <dbReference type="NCBI Taxonomy" id="1544735"/>
    <lineage>
        <taxon>Bacteria</taxon>
        <taxon>Bacillati</taxon>
        <taxon>Actinomycetota</taxon>
        <taxon>Actinomycetes</taxon>
        <taxon>Micromonosporales</taxon>
        <taxon>Micromonosporaceae</taxon>
        <taxon>Plantactinospora</taxon>
    </lineage>
</organism>
<comment type="caution">
    <text evidence="2">The sequence shown here is derived from an EMBL/GenBank/DDBJ whole genome shotgun (WGS) entry which is preliminary data.</text>
</comment>
<dbReference type="InterPro" id="IPR041413">
    <property type="entry name" value="MLTR_LBD"/>
</dbReference>
<dbReference type="RefSeq" id="WP_331216367.1">
    <property type="nucleotide sequence ID" value="NZ_JAZGQK010000019.1"/>
</dbReference>
<dbReference type="PANTHER" id="PTHR35010">
    <property type="entry name" value="BLL4672 PROTEIN-RELATED"/>
    <property type="match status" value="1"/>
</dbReference>
<dbReference type="PANTHER" id="PTHR35010:SF2">
    <property type="entry name" value="BLL4672 PROTEIN"/>
    <property type="match status" value="1"/>
</dbReference>